<accession>A0A6J5IMY4</accession>
<dbReference type="RefSeq" id="WP_175219807.1">
    <property type="nucleotide sequence ID" value="NZ_CABWIL020000002.1"/>
</dbReference>
<dbReference type="AlphaFoldDB" id="A0A6J5IMY4"/>
<name>A0A6J5IMY4_9BURK</name>
<dbReference type="EMBL" id="CABWIL020000002">
    <property type="protein sequence ID" value="CAB3961035.1"/>
    <property type="molecule type" value="Genomic_DNA"/>
</dbReference>
<evidence type="ECO:0000313" key="1">
    <source>
        <dbReference type="EMBL" id="CAB3961035.1"/>
    </source>
</evidence>
<evidence type="ECO:0000313" key="2">
    <source>
        <dbReference type="Proteomes" id="UP000494301"/>
    </source>
</evidence>
<gene>
    <name evidence="1" type="ORF">BLA3211_00774</name>
</gene>
<proteinExistence type="predicted"/>
<reference evidence="1 2" key="1">
    <citation type="submission" date="2020-04" db="EMBL/GenBank/DDBJ databases">
        <authorList>
            <person name="Depoorter E."/>
        </authorList>
    </citation>
    <scope>NUCLEOTIDE SEQUENCE [LARGE SCALE GENOMIC DNA]</scope>
    <source>
        <strain evidence="1 2">BCC0217</strain>
    </source>
</reference>
<dbReference type="Proteomes" id="UP000494301">
    <property type="component" value="Unassembled WGS sequence"/>
</dbReference>
<protein>
    <submittedName>
        <fullName evidence="1">Uncharacterized protein</fullName>
    </submittedName>
</protein>
<sequence length="245" mass="27521">MVAFSEVRIELNLLISPISTELNGGGVAGDITVTEPIEPRDELYFVRMIAWSYVALFELFPVPLKRLVTLLRASDNAAYKRFCATRDAVHAIRTLQSHNLGESSKHNERLKNLASAWITQYGGSPSSWDICCSHLCDHMYDAFKALRSIWLSSVSAAEDKEAFIDDLKSALLKDWPAYSFDSAVIEAADTIGLNAFDVVAYRDIHIESWRRLANFFQDRDEAHKAVKRAIFVQMKGQFGDLASTP</sequence>
<organism evidence="1 2">
    <name type="scientific">Burkholderia aenigmatica</name>
    <dbReference type="NCBI Taxonomy" id="2015348"/>
    <lineage>
        <taxon>Bacteria</taxon>
        <taxon>Pseudomonadati</taxon>
        <taxon>Pseudomonadota</taxon>
        <taxon>Betaproteobacteria</taxon>
        <taxon>Burkholderiales</taxon>
        <taxon>Burkholderiaceae</taxon>
        <taxon>Burkholderia</taxon>
        <taxon>Burkholderia cepacia complex</taxon>
    </lineage>
</organism>